<name>A0AAE3GNB2_9CYAN</name>
<dbReference type="InterPro" id="IPR022017">
    <property type="entry name" value="BFA1-like_DUF3598"/>
</dbReference>
<comment type="caution">
    <text evidence="2">The sequence shown here is derived from an EMBL/GenBank/DDBJ whole genome shotgun (WGS) entry which is preliminary data.</text>
</comment>
<dbReference type="InterPro" id="IPR012674">
    <property type="entry name" value="Calycin"/>
</dbReference>
<feature type="domain" description="DUF3598" evidence="1">
    <location>
        <begin position="5"/>
        <end position="58"/>
    </location>
</feature>
<proteinExistence type="predicted"/>
<reference evidence="2" key="1">
    <citation type="submission" date="2022-06" db="EMBL/GenBank/DDBJ databases">
        <title>New cyanobacteria of genus Symplocastrum in benthos of Lake Baikal.</title>
        <authorList>
            <person name="Sorokovikova E."/>
            <person name="Tikhonova I."/>
            <person name="Krasnopeev A."/>
            <person name="Evseev P."/>
            <person name="Gladkikh A."/>
            <person name="Belykh O."/>
        </authorList>
    </citation>
    <scope>NUCLEOTIDE SEQUENCE</scope>
    <source>
        <strain evidence="2">BBK-W-15</strain>
    </source>
</reference>
<evidence type="ECO:0000313" key="3">
    <source>
        <dbReference type="Proteomes" id="UP001204953"/>
    </source>
</evidence>
<dbReference type="EMBL" id="JAMZMM010000002">
    <property type="protein sequence ID" value="MCP2726908.1"/>
    <property type="molecule type" value="Genomic_DNA"/>
</dbReference>
<evidence type="ECO:0000313" key="2">
    <source>
        <dbReference type="EMBL" id="MCP2726908.1"/>
    </source>
</evidence>
<gene>
    <name evidence="2" type="ORF">NJ959_00250</name>
</gene>
<dbReference type="Pfam" id="PF12204">
    <property type="entry name" value="DUF3598_N"/>
    <property type="match status" value="1"/>
</dbReference>
<dbReference type="SUPFAM" id="SSF50814">
    <property type="entry name" value="Lipocalins"/>
    <property type="match status" value="1"/>
</dbReference>
<protein>
    <submittedName>
        <fullName evidence="2">DUF3598 family protein</fullName>
    </submittedName>
</protein>
<sequence>MMNLQEQHWEKLFGHLTTEANPWHGIWTVYSPDREIIKSSQGIRILQANEDKTVITHT</sequence>
<accession>A0AAE3GNB2</accession>
<dbReference type="AlphaFoldDB" id="A0AAE3GNB2"/>
<dbReference type="Proteomes" id="UP001204953">
    <property type="component" value="Unassembled WGS sequence"/>
</dbReference>
<dbReference type="RefSeq" id="WP_254009730.1">
    <property type="nucleotide sequence ID" value="NZ_JAMZMM010000002.1"/>
</dbReference>
<organism evidence="2 3">
    <name type="scientific">Limnofasciculus baicalensis BBK-W-15</name>
    <dbReference type="NCBI Taxonomy" id="2699891"/>
    <lineage>
        <taxon>Bacteria</taxon>
        <taxon>Bacillati</taxon>
        <taxon>Cyanobacteriota</taxon>
        <taxon>Cyanophyceae</taxon>
        <taxon>Coleofasciculales</taxon>
        <taxon>Coleofasciculaceae</taxon>
        <taxon>Limnofasciculus</taxon>
        <taxon>Limnofasciculus baicalensis</taxon>
    </lineage>
</organism>
<dbReference type="Gene3D" id="2.40.128.20">
    <property type="match status" value="1"/>
</dbReference>
<keyword evidence="3" id="KW-1185">Reference proteome</keyword>
<evidence type="ECO:0000259" key="1">
    <source>
        <dbReference type="Pfam" id="PF12204"/>
    </source>
</evidence>